<proteinExistence type="predicted"/>
<evidence type="ECO:0000313" key="1">
    <source>
        <dbReference type="EMBL" id="CAH9103800.1"/>
    </source>
</evidence>
<dbReference type="InterPro" id="IPR011990">
    <property type="entry name" value="TPR-like_helical_dom_sf"/>
</dbReference>
<gene>
    <name evidence="1" type="ORF">CEURO_LOCUS16278</name>
</gene>
<evidence type="ECO:0000313" key="2">
    <source>
        <dbReference type="Proteomes" id="UP001152484"/>
    </source>
</evidence>
<dbReference type="EMBL" id="CAMAPE010000045">
    <property type="protein sequence ID" value="CAH9103800.1"/>
    <property type="molecule type" value="Genomic_DNA"/>
</dbReference>
<keyword evidence="2" id="KW-1185">Reference proteome</keyword>
<dbReference type="PANTHER" id="PTHR26312:SF221">
    <property type="entry name" value="OS04G0510600 PROTEIN"/>
    <property type="match status" value="1"/>
</dbReference>
<protein>
    <submittedName>
        <fullName evidence="1">Uncharacterized protein</fullName>
    </submittedName>
</protein>
<dbReference type="OrthoDB" id="1919713at2759"/>
<accession>A0A9P0ZKW3</accession>
<dbReference type="PANTHER" id="PTHR26312">
    <property type="entry name" value="TETRATRICOPEPTIDE REPEAT PROTEIN 5"/>
    <property type="match status" value="1"/>
</dbReference>
<dbReference type="Proteomes" id="UP001152484">
    <property type="component" value="Unassembled WGS sequence"/>
</dbReference>
<comment type="caution">
    <text evidence="1">The sequence shown here is derived from an EMBL/GenBank/DDBJ whole genome shotgun (WGS) entry which is preliminary data.</text>
</comment>
<dbReference type="AlphaFoldDB" id="A0A9P0ZKW3"/>
<reference evidence="1" key="1">
    <citation type="submission" date="2022-07" db="EMBL/GenBank/DDBJ databases">
        <authorList>
            <person name="Macas J."/>
            <person name="Novak P."/>
            <person name="Neumann P."/>
        </authorList>
    </citation>
    <scope>NUCLEOTIDE SEQUENCE</scope>
</reference>
<sequence length="254" mass="29085">MLRTEASFEIYSTGEALPGESKNEELIAKEVMSCGDFSFRKIDEIDGEGESEQEENVEEKFKDMIFAGDGDGDEEEIEKYYKMMLKENPSNPLFLRKYAQLLQSKGNMSEAEEQYFLATLADPKDGNTLAHYAQMVWELYHDKDRAHWYFKRALLAAPNDSHVLGAYASFLWEIDGGDDESKEDSLREDEYSSSAMATEPSEGAIILAYANFIWKLHHDKDKASFYFERAIQASPEDSNVLGEYASFLWQTEED</sequence>
<dbReference type="SUPFAM" id="SSF48452">
    <property type="entry name" value="TPR-like"/>
    <property type="match status" value="1"/>
</dbReference>
<dbReference type="Gene3D" id="1.25.40.10">
    <property type="entry name" value="Tetratricopeptide repeat domain"/>
    <property type="match status" value="2"/>
</dbReference>
<organism evidence="1 2">
    <name type="scientific">Cuscuta europaea</name>
    <name type="common">European dodder</name>
    <dbReference type="NCBI Taxonomy" id="41803"/>
    <lineage>
        <taxon>Eukaryota</taxon>
        <taxon>Viridiplantae</taxon>
        <taxon>Streptophyta</taxon>
        <taxon>Embryophyta</taxon>
        <taxon>Tracheophyta</taxon>
        <taxon>Spermatophyta</taxon>
        <taxon>Magnoliopsida</taxon>
        <taxon>eudicotyledons</taxon>
        <taxon>Gunneridae</taxon>
        <taxon>Pentapetalae</taxon>
        <taxon>asterids</taxon>
        <taxon>lamiids</taxon>
        <taxon>Solanales</taxon>
        <taxon>Convolvulaceae</taxon>
        <taxon>Cuscuteae</taxon>
        <taxon>Cuscuta</taxon>
        <taxon>Cuscuta subgen. Cuscuta</taxon>
    </lineage>
</organism>
<name>A0A9P0ZKW3_CUSEU</name>